<dbReference type="Gene3D" id="1.10.530.10">
    <property type="match status" value="1"/>
</dbReference>
<organism evidence="1 2">
    <name type="scientific">Lysobacter antibioticus</name>
    <dbReference type="NCBI Taxonomy" id="84531"/>
    <lineage>
        <taxon>Bacteria</taxon>
        <taxon>Pseudomonadati</taxon>
        <taxon>Pseudomonadota</taxon>
        <taxon>Gammaproteobacteria</taxon>
        <taxon>Lysobacterales</taxon>
        <taxon>Lysobacteraceae</taxon>
        <taxon>Lysobacter</taxon>
    </lineage>
</organism>
<reference evidence="1 2" key="1">
    <citation type="journal article" date="2015" name="BMC Genomics">
        <title>Comparative genomics and metabolic profiling of the genus Lysobacter.</title>
        <authorList>
            <person name="de Bruijn I."/>
            <person name="Cheng X."/>
            <person name="de Jager V."/>
            <person name="Exposito R.G."/>
            <person name="Watrous J."/>
            <person name="Patel N."/>
            <person name="Postma J."/>
            <person name="Dorrestein P.C."/>
            <person name="Kobayashi D."/>
            <person name="Raaijmakers J.M."/>
        </authorList>
    </citation>
    <scope>NUCLEOTIDE SEQUENCE [LARGE SCALE GENOMIC DNA]</scope>
    <source>
        <strain evidence="1 2">76</strain>
    </source>
</reference>
<dbReference type="STRING" id="84531.LA76x_0439"/>
<gene>
    <name evidence="1" type="ORF">LA76x_0439</name>
</gene>
<dbReference type="RefSeq" id="WP_057916377.1">
    <property type="nucleotide sequence ID" value="NZ_CP011129.1"/>
</dbReference>
<dbReference type="SUPFAM" id="SSF53955">
    <property type="entry name" value="Lysozyme-like"/>
    <property type="match status" value="1"/>
</dbReference>
<evidence type="ECO:0000313" key="1">
    <source>
        <dbReference type="EMBL" id="ALN78600.1"/>
    </source>
</evidence>
<dbReference type="EMBL" id="CP011129">
    <property type="protein sequence ID" value="ALN78600.1"/>
    <property type="molecule type" value="Genomic_DNA"/>
</dbReference>
<dbReference type="InterPro" id="IPR023346">
    <property type="entry name" value="Lysozyme-like_dom_sf"/>
</dbReference>
<dbReference type="PATRIC" id="fig|84531.8.peg.452"/>
<dbReference type="CDD" id="cd00736">
    <property type="entry name" value="lambda_lys-like"/>
    <property type="match status" value="1"/>
</dbReference>
<proteinExistence type="predicted"/>
<protein>
    <submittedName>
        <fullName evidence="1">Phage lysozyme family protein</fullName>
    </submittedName>
</protein>
<evidence type="ECO:0000313" key="2">
    <source>
        <dbReference type="Proteomes" id="UP000060787"/>
    </source>
</evidence>
<dbReference type="KEGG" id="lab:LA76x_0439"/>
<dbReference type="AlphaFoldDB" id="A0A0S2F502"/>
<sequence length="158" mass="17545">MARLSAEQAGGQNVLAFLDMIAHAEGVERFSEHGGYDVLVGGGRFTSYAEHPRKMIWLPKYRIHSTAAGRYQFLWRTWNNLRNRLKLPDFGPASQDRGAIELLSETGALADIKKGWVSSAVRKSRKTWASLPDAGYGQREVPLESLLVVYQKAGGQIA</sequence>
<name>A0A0S2F502_LYSAN</name>
<keyword evidence="2" id="KW-1185">Reference proteome</keyword>
<accession>A0A0S2F502</accession>
<dbReference type="Proteomes" id="UP000060787">
    <property type="component" value="Chromosome"/>
</dbReference>